<feature type="chain" id="PRO_5009604002" description="Type IX secretion system protein PorV domain-containing protein" evidence="1">
    <location>
        <begin position="22"/>
        <end position="306"/>
    </location>
</feature>
<feature type="domain" description="Type IX secretion system protein PorV" evidence="2">
    <location>
        <begin position="22"/>
        <end position="217"/>
    </location>
</feature>
<reference evidence="3 4" key="1">
    <citation type="submission" date="2016-08" db="EMBL/GenBank/DDBJ databases">
        <authorList>
            <person name="Seilhamer J.J."/>
        </authorList>
    </citation>
    <scope>NUCLEOTIDE SEQUENCE [LARGE SCALE GENOMIC DNA]</scope>
    <source>
        <strain evidence="3">ING2-E5A</strain>
    </source>
</reference>
<dbReference type="Pfam" id="PF19572">
    <property type="entry name" value="PorV"/>
    <property type="match status" value="1"/>
</dbReference>
<accession>A0A1G4G9R1</accession>
<organism evidence="3 4">
    <name type="scientific">Petrimonas mucosa</name>
    <dbReference type="NCBI Taxonomy" id="1642646"/>
    <lineage>
        <taxon>Bacteria</taxon>
        <taxon>Pseudomonadati</taxon>
        <taxon>Bacteroidota</taxon>
        <taxon>Bacteroidia</taxon>
        <taxon>Bacteroidales</taxon>
        <taxon>Dysgonomonadaceae</taxon>
        <taxon>Petrimonas</taxon>
    </lineage>
</organism>
<feature type="signal peptide" evidence="1">
    <location>
        <begin position="1"/>
        <end position="21"/>
    </location>
</feature>
<dbReference type="Gene3D" id="2.40.160.60">
    <property type="entry name" value="Outer membrane protein transport protein (OMPP1/FadL/TodX)"/>
    <property type="match status" value="1"/>
</dbReference>
<protein>
    <recommendedName>
        <fullName evidence="2">Type IX secretion system protein PorV domain-containing protein</fullName>
    </recommendedName>
</protein>
<evidence type="ECO:0000313" key="4">
    <source>
        <dbReference type="Proteomes" id="UP000178485"/>
    </source>
</evidence>
<proteinExistence type="predicted"/>
<dbReference type="EMBL" id="LT608328">
    <property type="protein sequence ID" value="SCM59257.1"/>
    <property type="molecule type" value="Genomic_DNA"/>
</dbReference>
<evidence type="ECO:0000313" key="3">
    <source>
        <dbReference type="EMBL" id="SCM59257.1"/>
    </source>
</evidence>
<dbReference type="InterPro" id="IPR045741">
    <property type="entry name" value="PorV"/>
</dbReference>
<dbReference type="KEGG" id="pmuc:ING2E5A_2460"/>
<keyword evidence="4" id="KW-1185">Reference proteome</keyword>
<evidence type="ECO:0000259" key="2">
    <source>
        <dbReference type="Pfam" id="PF19572"/>
    </source>
</evidence>
<sequence>MKKRLISCLTLLIAVATLSFSQSVSFINTPSDARTAAMGNAGYLVSSPFSVQYNSASIMTESILQSGIGVSILSWQPQEIDATLFNVAGYHKINKIGLLAGIRSNKMGNIAKSDENGNIIGSFAPSELALELGLGYGITQTLSLGISLRHLSSRMDESIKSSAVASDFSLVYHHDKFLLGLGASNLGSKIDYGNKKYSLPARIKSGIAYNSTFNDNHNLLTVADLFYQITPDYSGLASGLGLEYNYREIIALRSGYHFESKTVGSSYITVGMGAKFSGFSLDLAYMTAAEDNPIRQTFLFSLKWVK</sequence>
<dbReference type="RefSeq" id="WP_154670085.1">
    <property type="nucleotide sequence ID" value="NZ_LT608328.1"/>
</dbReference>
<dbReference type="Proteomes" id="UP000178485">
    <property type="component" value="Chromosome i"/>
</dbReference>
<evidence type="ECO:0000256" key="1">
    <source>
        <dbReference type="SAM" id="SignalP"/>
    </source>
</evidence>
<name>A0A1G4G9R1_9BACT</name>
<keyword evidence="1" id="KW-0732">Signal</keyword>
<dbReference type="AlphaFoldDB" id="A0A1G4G9R1"/>
<gene>
    <name evidence="3" type="ORF">ING2E5A_2460</name>
</gene>
<dbReference type="STRING" id="1642646.ING2E5A_2460"/>
<dbReference type="NCBIfam" id="NF033709">
    <property type="entry name" value="PorV_fam"/>
    <property type="match status" value="1"/>
</dbReference>